<dbReference type="InterPro" id="IPR029058">
    <property type="entry name" value="AB_hydrolase_fold"/>
</dbReference>
<comment type="caution">
    <text evidence="3">The sequence shown here is derived from an EMBL/GenBank/DDBJ whole genome shotgun (WGS) entry which is preliminary data.</text>
</comment>
<dbReference type="PROSITE" id="PS01174">
    <property type="entry name" value="LIPASE_GDXG_SER"/>
    <property type="match status" value="1"/>
</dbReference>
<dbReference type="Proteomes" id="UP001054889">
    <property type="component" value="Unassembled WGS sequence"/>
</dbReference>
<feature type="active site" evidence="1">
    <location>
        <position position="192"/>
    </location>
</feature>
<gene>
    <name evidence="3" type="primary">gb22401</name>
    <name evidence="3" type="ORF">PR202_gb22401</name>
</gene>
<keyword evidence="4" id="KW-1185">Reference proteome</keyword>
<reference evidence="3" key="2">
    <citation type="submission" date="2021-12" db="EMBL/GenBank/DDBJ databases">
        <title>Resequencing data analysis of finger millet.</title>
        <authorList>
            <person name="Hatakeyama M."/>
            <person name="Aluri S."/>
            <person name="Balachadran M.T."/>
            <person name="Sivarajan S.R."/>
            <person name="Poveda L."/>
            <person name="Shimizu-Inatsugi R."/>
            <person name="Schlapbach R."/>
            <person name="Sreeman S.M."/>
            <person name="Shimizu K.K."/>
        </authorList>
    </citation>
    <scope>NUCLEOTIDE SEQUENCE</scope>
</reference>
<protein>
    <recommendedName>
        <fullName evidence="2">Alpha/beta hydrolase fold-3 domain-containing protein</fullName>
    </recommendedName>
</protein>
<evidence type="ECO:0000313" key="4">
    <source>
        <dbReference type="Proteomes" id="UP001054889"/>
    </source>
</evidence>
<proteinExistence type="predicted"/>
<dbReference type="InterPro" id="IPR033140">
    <property type="entry name" value="Lipase_GDXG_put_SER_AS"/>
</dbReference>
<dbReference type="Gene3D" id="3.40.50.1820">
    <property type="entry name" value="alpha/beta hydrolase"/>
    <property type="match status" value="1"/>
</dbReference>
<dbReference type="Pfam" id="PF07859">
    <property type="entry name" value="Abhydrolase_3"/>
    <property type="match status" value="1"/>
</dbReference>
<dbReference type="GO" id="GO:0016787">
    <property type="term" value="F:hydrolase activity"/>
    <property type="evidence" value="ECO:0007669"/>
    <property type="project" value="InterPro"/>
</dbReference>
<dbReference type="PANTHER" id="PTHR23024">
    <property type="entry name" value="ARYLACETAMIDE DEACETYLASE"/>
    <property type="match status" value="1"/>
</dbReference>
<dbReference type="InterPro" id="IPR013094">
    <property type="entry name" value="AB_hydrolase_3"/>
</dbReference>
<evidence type="ECO:0000259" key="2">
    <source>
        <dbReference type="Pfam" id="PF07859"/>
    </source>
</evidence>
<dbReference type="InterPro" id="IPR050466">
    <property type="entry name" value="Carboxylest/Gibb_receptor"/>
</dbReference>
<sequence length="311" mass="34079">MEPGADEVAAFDYAPEHFRVYKSGMIDCSSRQLLVTRGVNDATGVAFKDVVLDAGTGLSVRLFLPNLHEQHPKKKLPVLLYFHGGGFITKWSFSGTYHNYVFSLPAAAGVLAMTVDCRHHDYLASLAAAAGVLAVFVGYRRLAFDFEHPLPAAPYDDCWAALRWAVSSARDNDDEWVRAHGDTARVFVAGDSAGGNIVRNLLARAAADEGVPRIEGAILLHPSACPDDDPQFNPELERLGCKRMMVCAAEKYRPAPRVRAYHGAAAGSACEGNTEWMETEWEEEHMFFLLHPEGDRAKALMDRVVAFIAAA</sequence>
<evidence type="ECO:0000256" key="1">
    <source>
        <dbReference type="PROSITE-ProRule" id="PRU10038"/>
    </source>
</evidence>
<feature type="domain" description="Alpha/beta hydrolase fold-3" evidence="2">
    <location>
        <begin position="119"/>
        <end position="232"/>
    </location>
</feature>
<name>A0AAV5FDP1_ELECO</name>
<dbReference type="PANTHER" id="PTHR23024:SF577">
    <property type="entry name" value="CARBOXYLESTERASE 2-RELATED"/>
    <property type="match status" value="1"/>
</dbReference>
<organism evidence="3 4">
    <name type="scientific">Eleusine coracana subsp. coracana</name>
    <dbReference type="NCBI Taxonomy" id="191504"/>
    <lineage>
        <taxon>Eukaryota</taxon>
        <taxon>Viridiplantae</taxon>
        <taxon>Streptophyta</taxon>
        <taxon>Embryophyta</taxon>
        <taxon>Tracheophyta</taxon>
        <taxon>Spermatophyta</taxon>
        <taxon>Magnoliopsida</taxon>
        <taxon>Liliopsida</taxon>
        <taxon>Poales</taxon>
        <taxon>Poaceae</taxon>
        <taxon>PACMAD clade</taxon>
        <taxon>Chloridoideae</taxon>
        <taxon>Cynodonteae</taxon>
        <taxon>Eleusininae</taxon>
        <taxon>Eleusine</taxon>
    </lineage>
</organism>
<reference evidence="3" key="1">
    <citation type="journal article" date="2018" name="DNA Res.">
        <title>Multiple hybrid de novo genome assembly of finger millet, an orphan allotetraploid crop.</title>
        <authorList>
            <person name="Hatakeyama M."/>
            <person name="Aluri S."/>
            <person name="Balachadran M.T."/>
            <person name="Sivarajan S.R."/>
            <person name="Patrignani A."/>
            <person name="Gruter S."/>
            <person name="Poveda L."/>
            <person name="Shimizu-Inatsugi R."/>
            <person name="Baeten J."/>
            <person name="Francoijs K.J."/>
            <person name="Nataraja K.N."/>
            <person name="Reddy Y.A.N."/>
            <person name="Phadnis S."/>
            <person name="Ravikumar R.L."/>
            <person name="Schlapbach R."/>
            <person name="Sreeman S.M."/>
            <person name="Shimizu K.K."/>
        </authorList>
    </citation>
    <scope>NUCLEOTIDE SEQUENCE</scope>
</reference>
<dbReference type="SUPFAM" id="SSF53474">
    <property type="entry name" value="alpha/beta-Hydrolases"/>
    <property type="match status" value="1"/>
</dbReference>
<evidence type="ECO:0000313" key="3">
    <source>
        <dbReference type="EMBL" id="GJN33778.1"/>
    </source>
</evidence>
<accession>A0AAV5FDP1</accession>
<dbReference type="EMBL" id="BQKI01000085">
    <property type="protein sequence ID" value="GJN33778.1"/>
    <property type="molecule type" value="Genomic_DNA"/>
</dbReference>
<dbReference type="AlphaFoldDB" id="A0AAV5FDP1"/>